<dbReference type="PIRSF" id="PIRSF028757">
    <property type="entry name" value="LD-carboxypeptidase"/>
    <property type="match status" value="1"/>
</dbReference>
<dbReference type="Pfam" id="PF17676">
    <property type="entry name" value="Peptidase_S66C"/>
    <property type="match status" value="1"/>
</dbReference>
<dbReference type="InterPro" id="IPR040921">
    <property type="entry name" value="Peptidase_S66C"/>
</dbReference>
<dbReference type="Pfam" id="PF02016">
    <property type="entry name" value="Peptidase_S66"/>
    <property type="match status" value="1"/>
</dbReference>
<dbReference type="CDD" id="cd07025">
    <property type="entry name" value="Peptidase_S66"/>
    <property type="match status" value="1"/>
</dbReference>
<name>A0ABT7XP32_9NEIS</name>
<accession>A0ABT7XP32</accession>
<evidence type="ECO:0000259" key="7">
    <source>
        <dbReference type="Pfam" id="PF17676"/>
    </source>
</evidence>
<sequence length="289" mass="31510">MSRRGWPNKATAPSCHSRRHHLAGSDAVRLDDLHTAFADPRFAAVLCLRGGYGSPRLLDAIDVDLIAAHPKPFVGYSDLTALHTLFNQQAGLVTFHGPMLTTDLLRYDEPHTKHSLWAQLRGEIGAGSTLLHPADYPLITLHGGVAQGRLVGGNLSMLCSMLGTPWALQADGAILFLEDVNEEPYRVDRLLNHLRLAGVLEQLSGVLLGDFAQTDPGKLAALDMVWQDYLLPLSIPVLGGWRAGHCTPNLTLPFGALVTLDADRQTLRLDQTLFTAETPDETRAHHHPA</sequence>
<evidence type="ECO:0000256" key="5">
    <source>
        <dbReference type="ARBA" id="ARBA00022825"/>
    </source>
</evidence>
<comment type="similarity">
    <text evidence="1">Belongs to the peptidase S66 family.</text>
</comment>
<protein>
    <submittedName>
        <fullName evidence="8">LD-carboxypeptidase</fullName>
    </submittedName>
</protein>
<proteinExistence type="inferred from homology"/>
<reference evidence="8" key="1">
    <citation type="submission" date="2023-06" db="EMBL/GenBank/DDBJ databases">
        <authorList>
            <person name="Zhang S."/>
        </authorList>
    </citation>
    <scope>NUCLEOTIDE SEQUENCE</scope>
    <source>
        <strain evidence="8">SG2303</strain>
    </source>
</reference>
<dbReference type="SUPFAM" id="SSF141986">
    <property type="entry name" value="LD-carboxypeptidase A C-terminal domain-like"/>
    <property type="match status" value="1"/>
</dbReference>
<evidence type="ECO:0000256" key="3">
    <source>
        <dbReference type="ARBA" id="ARBA00022670"/>
    </source>
</evidence>
<keyword evidence="5" id="KW-0720">Serine protease</keyword>
<feature type="domain" description="LD-carboxypeptidase C-terminal" evidence="7">
    <location>
        <begin position="147"/>
        <end position="260"/>
    </location>
</feature>
<keyword evidence="2" id="KW-0121">Carboxypeptidase</keyword>
<gene>
    <name evidence="8" type="ORF">QU481_11645</name>
</gene>
<keyword evidence="4" id="KW-0378">Hydrolase</keyword>
<evidence type="ECO:0000313" key="9">
    <source>
        <dbReference type="Proteomes" id="UP001168540"/>
    </source>
</evidence>
<keyword evidence="9" id="KW-1185">Reference proteome</keyword>
<dbReference type="InterPro" id="IPR027478">
    <property type="entry name" value="LdcA_N"/>
</dbReference>
<organism evidence="8 9">
    <name type="scientific">Crenobacter oryzisoli</name>
    <dbReference type="NCBI Taxonomy" id="3056844"/>
    <lineage>
        <taxon>Bacteria</taxon>
        <taxon>Pseudomonadati</taxon>
        <taxon>Pseudomonadota</taxon>
        <taxon>Betaproteobacteria</taxon>
        <taxon>Neisseriales</taxon>
        <taxon>Neisseriaceae</taxon>
        <taxon>Crenobacter</taxon>
    </lineage>
</organism>
<dbReference type="InterPro" id="IPR040449">
    <property type="entry name" value="Peptidase_S66_N"/>
</dbReference>
<evidence type="ECO:0000313" key="8">
    <source>
        <dbReference type="EMBL" id="MDN0075546.1"/>
    </source>
</evidence>
<evidence type="ECO:0000256" key="1">
    <source>
        <dbReference type="ARBA" id="ARBA00010233"/>
    </source>
</evidence>
<dbReference type="RefSeq" id="WP_289830176.1">
    <property type="nucleotide sequence ID" value="NZ_JAUEDK010000019.1"/>
</dbReference>
<evidence type="ECO:0000256" key="2">
    <source>
        <dbReference type="ARBA" id="ARBA00022645"/>
    </source>
</evidence>
<dbReference type="InterPro" id="IPR027461">
    <property type="entry name" value="Carboxypeptidase_A_C_sf"/>
</dbReference>
<dbReference type="Gene3D" id="3.50.30.60">
    <property type="entry name" value="LD-carboxypeptidase A C-terminal domain-like"/>
    <property type="match status" value="1"/>
</dbReference>
<evidence type="ECO:0000256" key="4">
    <source>
        <dbReference type="ARBA" id="ARBA00022801"/>
    </source>
</evidence>
<dbReference type="PANTHER" id="PTHR30237">
    <property type="entry name" value="MURAMOYLTETRAPEPTIDE CARBOXYPEPTIDASE"/>
    <property type="match status" value="1"/>
</dbReference>
<keyword evidence="3" id="KW-0645">Protease</keyword>
<dbReference type="SUPFAM" id="SSF52317">
    <property type="entry name" value="Class I glutamine amidotransferase-like"/>
    <property type="match status" value="1"/>
</dbReference>
<comment type="caution">
    <text evidence="8">The sequence shown here is derived from an EMBL/GenBank/DDBJ whole genome shotgun (WGS) entry which is preliminary data.</text>
</comment>
<feature type="domain" description="LD-carboxypeptidase N-terminal" evidence="6">
    <location>
        <begin position="11"/>
        <end position="97"/>
    </location>
</feature>
<evidence type="ECO:0000259" key="6">
    <source>
        <dbReference type="Pfam" id="PF02016"/>
    </source>
</evidence>
<dbReference type="Proteomes" id="UP001168540">
    <property type="component" value="Unassembled WGS sequence"/>
</dbReference>
<dbReference type="EMBL" id="JAUEDK010000019">
    <property type="protein sequence ID" value="MDN0075546.1"/>
    <property type="molecule type" value="Genomic_DNA"/>
</dbReference>
<dbReference type="Gene3D" id="3.40.50.10740">
    <property type="entry name" value="Class I glutamine amidotransferase-like"/>
    <property type="match status" value="1"/>
</dbReference>
<dbReference type="InterPro" id="IPR029062">
    <property type="entry name" value="Class_I_gatase-like"/>
</dbReference>
<dbReference type="PANTHER" id="PTHR30237:SF2">
    <property type="entry name" value="MUREIN TETRAPEPTIDE CARBOXYPEPTIDASE"/>
    <property type="match status" value="1"/>
</dbReference>
<dbReference type="InterPro" id="IPR003507">
    <property type="entry name" value="S66_fam"/>
</dbReference>